<dbReference type="AlphaFoldDB" id="A0AA39VP15"/>
<keyword evidence="3" id="KW-1185">Reference proteome</keyword>
<protein>
    <submittedName>
        <fullName evidence="2">Uncharacterized protein</fullName>
    </submittedName>
</protein>
<name>A0AA39VP15_ACESA</name>
<evidence type="ECO:0000256" key="1">
    <source>
        <dbReference type="SAM" id="MobiDB-lite"/>
    </source>
</evidence>
<dbReference type="EMBL" id="JAUESC010000382">
    <property type="protein sequence ID" value="KAK0587292.1"/>
    <property type="molecule type" value="Genomic_DNA"/>
</dbReference>
<reference evidence="2" key="1">
    <citation type="journal article" date="2022" name="Plant J.">
        <title>Strategies of tolerance reflected in two North American maple genomes.</title>
        <authorList>
            <person name="McEvoy S.L."/>
            <person name="Sezen U.U."/>
            <person name="Trouern-Trend A."/>
            <person name="McMahon S.M."/>
            <person name="Schaberg P.G."/>
            <person name="Yang J."/>
            <person name="Wegrzyn J.L."/>
            <person name="Swenson N.G."/>
        </authorList>
    </citation>
    <scope>NUCLEOTIDE SEQUENCE</scope>
    <source>
        <strain evidence="2">NS2018</strain>
    </source>
</reference>
<feature type="compositionally biased region" description="Basic and acidic residues" evidence="1">
    <location>
        <begin position="145"/>
        <end position="154"/>
    </location>
</feature>
<proteinExistence type="predicted"/>
<evidence type="ECO:0000313" key="2">
    <source>
        <dbReference type="EMBL" id="KAK0587292.1"/>
    </source>
</evidence>
<reference evidence="2" key="2">
    <citation type="submission" date="2023-06" db="EMBL/GenBank/DDBJ databases">
        <authorList>
            <person name="Swenson N.G."/>
            <person name="Wegrzyn J.L."/>
            <person name="Mcevoy S.L."/>
        </authorList>
    </citation>
    <scope>NUCLEOTIDE SEQUENCE</scope>
    <source>
        <strain evidence="2">NS2018</strain>
        <tissue evidence="2">Leaf</tissue>
    </source>
</reference>
<organism evidence="2 3">
    <name type="scientific">Acer saccharum</name>
    <name type="common">Sugar maple</name>
    <dbReference type="NCBI Taxonomy" id="4024"/>
    <lineage>
        <taxon>Eukaryota</taxon>
        <taxon>Viridiplantae</taxon>
        <taxon>Streptophyta</taxon>
        <taxon>Embryophyta</taxon>
        <taxon>Tracheophyta</taxon>
        <taxon>Spermatophyta</taxon>
        <taxon>Magnoliopsida</taxon>
        <taxon>eudicotyledons</taxon>
        <taxon>Gunneridae</taxon>
        <taxon>Pentapetalae</taxon>
        <taxon>rosids</taxon>
        <taxon>malvids</taxon>
        <taxon>Sapindales</taxon>
        <taxon>Sapindaceae</taxon>
        <taxon>Hippocastanoideae</taxon>
        <taxon>Acereae</taxon>
        <taxon>Acer</taxon>
    </lineage>
</organism>
<gene>
    <name evidence="2" type="ORF">LWI29_020648</name>
</gene>
<accession>A0AA39VP15</accession>
<evidence type="ECO:0000313" key="3">
    <source>
        <dbReference type="Proteomes" id="UP001168877"/>
    </source>
</evidence>
<sequence length="308" mass="34319">MIAVGVELRTIFLLFRGLQRAAMVRRKLRREIRSGLLQEKVFNVDAAIRLGSGSQPPVASSSFPPKFQKPPLLTPCCHQSLLSTPQLPSPIFQLRTSLNLLLLHLFSLFVSHLISLYKGTQIVIRCTTSDLNNCHSTNSGIRAQESQKFEEQRQKPNLPRIQSAQNSILSTPKCSTRRKECTGENFTQIGATERPHARTRRLKLESESTRRPRAAIPPARHHHAPVVFLARIAGSAPTSDPKSDPRSDPKSDPVVQSDPENRPVPRSDPDRPPTRFAAADVTNAVITAGIFRQVKEYSVISVDFCQEV</sequence>
<feature type="region of interest" description="Disordered" evidence="1">
    <location>
        <begin position="137"/>
        <end position="276"/>
    </location>
</feature>
<comment type="caution">
    <text evidence="2">The sequence shown here is derived from an EMBL/GenBank/DDBJ whole genome shotgun (WGS) entry which is preliminary data.</text>
</comment>
<feature type="compositionally biased region" description="Polar residues" evidence="1">
    <location>
        <begin position="160"/>
        <end position="174"/>
    </location>
</feature>
<feature type="compositionally biased region" description="Basic and acidic residues" evidence="1">
    <location>
        <begin position="259"/>
        <end position="273"/>
    </location>
</feature>
<feature type="compositionally biased region" description="Basic and acidic residues" evidence="1">
    <location>
        <begin position="241"/>
        <end position="251"/>
    </location>
</feature>
<dbReference type="Proteomes" id="UP001168877">
    <property type="component" value="Unassembled WGS sequence"/>
</dbReference>